<dbReference type="PANTHER" id="PTHR37494:SF1">
    <property type="entry name" value="STAPHYLOCOCCUS AUREUS SURFACE PROTEIN A"/>
    <property type="match status" value="1"/>
</dbReference>
<keyword evidence="4" id="KW-1185">Reference proteome</keyword>
<sequence>MAAATVAVQPASLPNNSAGTSYSQTLSASGGNGAYTYAITAGALPPGWTLSSSGVLAGTTTVANTSYTFTVTATDQSTGAGAPYSGSRSYTVNVGSPNFTLSAPTLSATAGQPYSGNFVAGGGTAPYSYIQSAGTTPPGLTLASNGTLSGTPTAAGTFNFTVIARDSTTGPGSPFGVGSGYTFTVAAPTVTLPATTLSNGTAGAAYSASVSATGGAAPYTYAVTAGALPAGVTFAADGSLSGTPTASGTFNFTLTATDANGFFGSRAYSLTIGAATIALAPASLPSATTRIAYSQALTASGGTAPYSYAVTAGALPAGITLAPNGTLAGTTATGGTFNFTATATDSSTGGGPYSSSNAYTLTVNAPAITLTPATLSGATVGAAYTQLLTASGGAAPYTYAVTAGALPAGISLGSDGTLSGTAQQDGSFSFATTTTDNNGNTGTQSYTLDVSAPTIALAPGSLPAAVGSAAYAQTITATGGLAPYSFSVTGGALPAGVTLASNGSLSGTPTVSGSFAFTVTATDQGNFTGTQNYTLQVDAPQLAITPASLPNATAGNAYAATFAATGGAAPYRFAVTGGTLPAGLALDVGGSLSGTPQSGGSFAFTVQATDANGFAGTQSLSLTVNGEIPVAQSQSATLLAGTTTTVRLTDGARNGPFTNATLVGLSDPSLGEARIVRSGSDYDLVFASNANASGQTVASYTLSNQFATSAPATVTFTVAARPDPSQDAEVSGLVNAQVESTQRMARAQIRNFRDRLEQTHDEETRQQGSFGITLGGGRAQDDSPMAAYVEEAARLGSDPATLAVLGYANDGKQIALPSEAQTRRRFGNAAFWAGGFVNFGSRENDGIELDQTMVGISAGMDYRFSSQFVGGVGFGMGRDKSEVGDANTETSTQAYSGAVYGSYSPFANIFVDGVLGYSHLTFDSQRTVTDQDLEAEGTRSGNQVFGSLTLAYEHKQNGWLVSPYAGYEGSWSRLDSYSEDGAGVFNLRFGEQEITTSSALIGLRLEKELVRPWGTLTPKGRVEYSHDFDGSSRVNLGYADLGDDLPFSLDADVFSKDNITLGLGLDAQFETGWGLGLDYNTELGTNGDAQDHRIEAKVSKRF</sequence>
<proteinExistence type="predicted"/>
<evidence type="ECO:0000313" key="4">
    <source>
        <dbReference type="Proteomes" id="UP001205906"/>
    </source>
</evidence>
<feature type="domain" description="Autotransporter" evidence="2">
    <location>
        <begin position="824"/>
        <end position="1102"/>
    </location>
</feature>
<dbReference type="Gene3D" id="2.60.40.10">
    <property type="entry name" value="Immunoglobulins"/>
    <property type="match status" value="7"/>
</dbReference>
<dbReference type="Pfam" id="PF03797">
    <property type="entry name" value="Autotransporter"/>
    <property type="match status" value="1"/>
</dbReference>
<dbReference type="Gene3D" id="2.40.128.130">
    <property type="entry name" value="Autotransporter beta-domain"/>
    <property type="match status" value="1"/>
</dbReference>
<dbReference type="PANTHER" id="PTHR37494">
    <property type="entry name" value="HEMAGGLUTININ"/>
    <property type="match status" value="1"/>
</dbReference>
<dbReference type="InterPro" id="IPR006315">
    <property type="entry name" value="OM_autotransptr_brl_dom"/>
</dbReference>
<dbReference type="SMART" id="SM00869">
    <property type="entry name" value="Autotransporter"/>
    <property type="match status" value="1"/>
</dbReference>
<organism evidence="3 4">
    <name type="scientific">Mesorhizobium liriopis</name>
    <dbReference type="NCBI Taxonomy" id="2953882"/>
    <lineage>
        <taxon>Bacteria</taxon>
        <taxon>Pseudomonadati</taxon>
        <taxon>Pseudomonadota</taxon>
        <taxon>Alphaproteobacteria</taxon>
        <taxon>Hyphomicrobiales</taxon>
        <taxon>Phyllobacteriaceae</taxon>
        <taxon>Mesorhizobium</taxon>
    </lineage>
</organism>
<evidence type="ECO:0000256" key="1">
    <source>
        <dbReference type="SAM" id="MobiDB-lite"/>
    </source>
</evidence>
<gene>
    <name evidence="3" type="ORF">NGM99_21395</name>
</gene>
<dbReference type="Proteomes" id="UP001205906">
    <property type="component" value="Unassembled WGS sequence"/>
</dbReference>
<dbReference type="Pfam" id="PF05345">
    <property type="entry name" value="He_PIG"/>
    <property type="match status" value="7"/>
</dbReference>
<dbReference type="SUPFAM" id="SSF103515">
    <property type="entry name" value="Autotransporter"/>
    <property type="match status" value="1"/>
</dbReference>
<protein>
    <submittedName>
        <fullName evidence="3">Ig domain-containing protein</fullName>
    </submittedName>
</protein>
<dbReference type="EMBL" id="JAMXQS010000016">
    <property type="protein sequence ID" value="MCO6052348.1"/>
    <property type="molecule type" value="Genomic_DNA"/>
</dbReference>
<reference evidence="3 4" key="1">
    <citation type="submission" date="2022-06" db="EMBL/GenBank/DDBJ databases">
        <title>Mesorhizobium sp. strain RP14 Genome sequencing and assembly.</title>
        <authorList>
            <person name="Kim I."/>
        </authorList>
    </citation>
    <scope>NUCLEOTIDE SEQUENCE [LARGE SCALE GENOMIC DNA]</scope>
    <source>
        <strain evidence="4">RP14(2022)</strain>
    </source>
</reference>
<dbReference type="InterPro" id="IPR013783">
    <property type="entry name" value="Ig-like_fold"/>
</dbReference>
<dbReference type="PROSITE" id="PS51208">
    <property type="entry name" value="AUTOTRANSPORTER"/>
    <property type="match status" value="1"/>
</dbReference>
<comment type="caution">
    <text evidence="3">The sequence shown here is derived from an EMBL/GenBank/DDBJ whole genome shotgun (WGS) entry which is preliminary data.</text>
</comment>
<evidence type="ECO:0000259" key="2">
    <source>
        <dbReference type="PROSITE" id="PS51208"/>
    </source>
</evidence>
<evidence type="ECO:0000313" key="3">
    <source>
        <dbReference type="EMBL" id="MCO6052348.1"/>
    </source>
</evidence>
<dbReference type="InterPro" id="IPR015919">
    <property type="entry name" value="Cadherin-like_sf"/>
</dbReference>
<name>A0ABT1CCA0_9HYPH</name>
<dbReference type="NCBIfam" id="TIGR01414">
    <property type="entry name" value="autotrans_barl"/>
    <property type="match status" value="1"/>
</dbReference>
<accession>A0ABT1CCA0</accession>
<dbReference type="InterPro" id="IPR036709">
    <property type="entry name" value="Autotransporte_beta_dom_sf"/>
</dbReference>
<dbReference type="SUPFAM" id="SSF49313">
    <property type="entry name" value="Cadherin-like"/>
    <property type="match status" value="5"/>
</dbReference>
<dbReference type="InterPro" id="IPR005546">
    <property type="entry name" value="Autotransporte_beta"/>
</dbReference>
<feature type="region of interest" description="Disordered" evidence="1">
    <location>
        <begin position="759"/>
        <end position="778"/>
    </location>
</feature>
<dbReference type="RefSeq" id="WP_252822782.1">
    <property type="nucleotide sequence ID" value="NZ_JAMXQS010000016.1"/>
</dbReference>